<feature type="compositionally biased region" description="Basic and acidic residues" evidence="1">
    <location>
        <begin position="27"/>
        <end position="40"/>
    </location>
</feature>
<sequence length="271" mass="30273">MTFRVARTNQYNQDLGLFHSTNGNHLESPKEGSSIDHQPDEGVSDLVVDRIGDNLPQSTEKSRILVIPVGARHKCQQAGGGSGSLTVVSEPGFSDLIIRIAIIVSNILFFRIETKTESKFRLESPPHTAAPHRAHEHARYMRAGRAWMGAAPRYHREMVRRCWPGRTRCLALLVARDTTSGRALATKLGPLPQAMAALNSAQAARFLFAGRSLCGVRGRAMEVLVDVARAALRCVAFRAMVRALPLRFSWWRRRRRRPPLRRRSGEFSAMS</sequence>
<gene>
    <name evidence="2" type="ORF">F511_44603</name>
</gene>
<feature type="region of interest" description="Disordered" evidence="1">
    <location>
        <begin position="16"/>
        <end position="41"/>
    </location>
</feature>
<evidence type="ECO:0000256" key="1">
    <source>
        <dbReference type="SAM" id="MobiDB-lite"/>
    </source>
</evidence>
<name>A0A2Z6ZXH0_9LAMI</name>
<evidence type="ECO:0000313" key="3">
    <source>
        <dbReference type="Proteomes" id="UP000250235"/>
    </source>
</evidence>
<dbReference type="Proteomes" id="UP000250235">
    <property type="component" value="Unassembled WGS sequence"/>
</dbReference>
<dbReference type="EMBL" id="KV023123">
    <property type="protein sequence ID" value="KZV13988.1"/>
    <property type="molecule type" value="Genomic_DNA"/>
</dbReference>
<evidence type="ECO:0000313" key="2">
    <source>
        <dbReference type="EMBL" id="KZV13988.1"/>
    </source>
</evidence>
<accession>A0A2Z6ZXH0</accession>
<dbReference type="AlphaFoldDB" id="A0A2Z6ZXH0"/>
<reference evidence="2 3" key="1">
    <citation type="journal article" date="2015" name="Proc. Natl. Acad. Sci. U.S.A.">
        <title>The resurrection genome of Boea hygrometrica: A blueprint for survival of dehydration.</title>
        <authorList>
            <person name="Xiao L."/>
            <person name="Yang G."/>
            <person name="Zhang L."/>
            <person name="Yang X."/>
            <person name="Zhao S."/>
            <person name="Ji Z."/>
            <person name="Zhou Q."/>
            <person name="Hu M."/>
            <person name="Wang Y."/>
            <person name="Chen M."/>
            <person name="Xu Y."/>
            <person name="Jin H."/>
            <person name="Xiao X."/>
            <person name="Hu G."/>
            <person name="Bao F."/>
            <person name="Hu Y."/>
            <person name="Wan P."/>
            <person name="Li L."/>
            <person name="Deng X."/>
            <person name="Kuang T."/>
            <person name="Xiang C."/>
            <person name="Zhu J.K."/>
            <person name="Oliver M.J."/>
            <person name="He Y."/>
        </authorList>
    </citation>
    <scope>NUCLEOTIDE SEQUENCE [LARGE SCALE GENOMIC DNA]</scope>
    <source>
        <strain evidence="3">cv. XS01</strain>
    </source>
</reference>
<feature type="compositionally biased region" description="Polar residues" evidence="1">
    <location>
        <begin position="16"/>
        <end position="25"/>
    </location>
</feature>
<organism evidence="2 3">
    <name type="scientific">Dorcoceras hygrometricum</name>
    <dbReference type="NCBI Taxonomy" id="472368"/>
    <lineage>
        <taxon>Eukaryota</taxon>
        <taxon>Viridiplantae</taxon>
        <taxon>Streptophyta</taxon>
        <taxon>Embryophyta</taxon>
        <taxon>Tracheophyta</taxon>
        <taxon>Spermatophyta</taxon>
        <taxon>Magnoliopsida</taxon>
        <taxon>eudicotyledons</taxon>
        <taxon>Gunneridae</taxon>
        <taxon>Pentapetalae</taxon>
        <taxon>asterids</taxon>
        <taxon>lamiids</taxon>
        <taxon>Lamiales</taxon>
        <taxon>Gesneriaceae</taxon>
        <taxon>Didymocarpoideae</taxon>
        <taxon>Trichosporeae</taxon>
        <taxon>Loxocarpinae</taxon>
        <taxon>Dorcoceras</taxon>
    </lineage>
</organism>
<keyword evidence="3" id="KW-1185">Reference proteome</keyword>
<protein>
    <submittedName>
        <fullName evidence="2">Galactose oxidase</fullName>
    </submittedName>
</protein>
<proteinExistence type="predicted"/>